<feature type="transmembrane region" description="Helical" evidence="13">
    <location>
        <begin position="12"/>
        <end position="34"/>
    </location>
</feature>
<evidence type="ECO:0000256" key="6">
    <source>
        <dbReference type="ARBA" id="ARBA00022692"/>
    </source>
</evidence>
<evidence type="ECO:0000256" key="5">
    <source>
        <dbReference type="ARBA" id="ARBA00022670"/>
    </source>
</evidence>
<evidence type="ECO:0000256" key="9">
    <source>
        <dbReference type="ARBA" id="ARBA00022833"/>
    </source>
</evidence>
<evidence type="ECO:0000313" key="15">
    <source>
        <dbReference type="EMBL" id="ELV08401.1"/>
    </source>
</evidence>
<dbReference type="AlphaFoldDB" id="L8Y1P2"/>
<evidence type="ECO:0000256" key="7">
    <source>
        <dbReference type="ARBA" id="ARBA00022723"/>
    </source>
</evidence>
<keyword evidence="7" id="KW-0479">Metal-binding</keyword>
<feature type="transmembrane region" description="Helical" evidence="13">
    <location>
        <begin position="142"/>
        <end position="160"/>
    </location>
</feature>
<evidence type="ECO:0000256" key="12">
    <source>
        <dbReference type="ARBA" id="ARBA00023136"/>
    </source>
</evidence>
<proteinExistence type="inferred from homology"/>
<dbReference type="GO" id="GO:0005886">
    <property type="term" value="C:plasma membrane"/>
    <property type="evidence" value="ECO:0007669"/>
    <property type="project" value="UniProtKB-SubCell"/>
</dbReference>
<feature type="transmembrane region" description="Helical" evidence="13">
    <location>
        <begin position="55"/>
        <end position="77"/>
    </location>
</feature>
<feature type="transmembrane region" description="Helical" evidence="13">
    <location>
        <begin position="97"/>
        <end position="122"/>
    </location>
</feature>
<feature type="transmembrane region" description="Helical" evidence="13">
    <location>
        <begin position="187"/>
        <end position="211"/>
    </location>
</feature>
<comment type="caution">
    <text evidence="15">The sequence shown here is derived from an EMBL/GenBank/DDBJ whole genome shotgun (WGS) entry which is preliminary data.</text>
</comment>
<evidence type="ECO:0000256" key="11">
    <source>
        <dbReference type="ARBA" id="ARBA00023049"/>
    </source>
</evidence>
<dbReference type="HOGENOM" id="CLU_086979_0_0_6"/>
<dbReference type="GO" id="GO:0046872">
    <property type="term" value="F:metal ion binding"/>
    <property type="evidence" value="ECO:0007669"/>
    <property type="project" value="UniProtKB-KW"/>
</dbReference>
<dbReference type="OrthoDB" id="9800627at2"/>
<keyword evidence="9" id="KW-0862">Zinc</keyword>
<evidence type="ECO:0000259" key="14">
    <source>
        <dbReference type="Pfam" id="PF02163"/>
    </source>
</evidence>
<dbReference type="GO" id="GO:0006508">
    <property type="term" value="P:proteolysis"/>
    <property type="evidence" value="ECO:0007669"/>
    <property type="project" value="UniProtKB-KW"/>
</dbReference>
<dbReference type="PANTHER" id="PTHR35864:SF1">
    <property type="entry name" value="ZINC METALLOPROTEASE YWHC-RELATED"/>
    <property type="match status" value="1"/>
</dbReference>
<evidence type="ECO:0000256" key="2">
    <source>
        <dbReference type="ARBA" id="ARBA00004651"/>
    </source>
</evidence>
<keyword evidence="5 15" id="KW-0645">Protease</keyword>
<dbReference type="CDD" id="cd06158">
    <property type="entry name" value="S2P-M50_like_1"/>
    <property type="match status" value="1"/>
</dbReference>
<evidence type="ECO:0000256" key="8">
    <source>
        <dbReference type="ARBA" id="ARBA00022801"/>
    </source>
</evidence>
<evidence type="ECO:0000256" key="4">
    <source>
        <dbReference type="ARBA" id="ARBA00022475"/>
    </source>
</evidence>
<comment type="similarity">
    <text evidence="3">Belongs to the peptidase M50B family.</text>
</comment>
<evidence type="ECO:0000256" key="10">
    <source>
        <dbReference type="ARBA" id="ARBA00022989"/>
    </source>
</evidence>
<protein>
    <submittedName>
        <fullName evidence="15">Putative zinc metalloprotease ywhC</fullName>
    </submittedName>
</protein>
<keyword evidence="6 13" id="KW-0812">Transmembrane</keyword>
<dbReference type="EMBL" id="AOBV01000005">
    <property type="protein sequence ID" value="ELV08401.1"/>
    <property type="molecule type" value="Genomic_DNA"/>
</dbReference>
<keyword evidence="11 15" id="KW-0482">Metalloprotease</keyword>
<name>L8Y1P2_9GAMM</name>
<keyword evidence="8" id="KW-0378">Hydrolase</keyword>
<dbReference type="Proteomes" id="UP000011617">
    <property type="component" value="Unassembled WGS sequence"/>
</dbReference>
<dbReference type="PANTHER" id="PTHR35864">
    <property type="entry name" value="ZINC METALLOPROTEASE MJ0611-RELATED"/>
    <property type="match status" value="1"/>
</dbReference>
<gene>
    <name evidence="15" type="ORF">F387_01720</name>
</gene>
<organism evidence="15 16">
    <name type="scientific">Wohlfahrtiimonas chitiniclastica SH04</name>
    <dbReference type="NCBI Taxonomy" id="1261130"/>
    <lineage>
        <taxon>Bacteria</taxon>
        <taxon>Pseudomonadati</taxon>
        <taxon>Pseudomonadota</taxon>
        <taxon>Gammaproteobacteria</taxon>
        <taxon>Cardiobacteriales</taxon>
        <taxon>Ignatzschineriaceae</taxon>
        <taxon>Wohlfahrtiimonas</taxon>
    </lineage>
</organism>
<dbReference type="RefSeq" id="WP_008315227.1">
    <property type="nucleotide sequence ID" value="NZ_KB372778.1"/>
</dbReference>
<keyword evidence="4" id="KW-1003">Cell membrane</keyword>
<dbReference type="InterPro" id="IPR008915">
    <property type="entry name" value="Peptidase_M50"/>
</dbReference>
<keyword evidence="16" id="KW-1185">Reference proteome</keyword>
<dbReference type="PATRIC" id="fig|1261130.3.peg.730"/>
<dbReference type="InterPro" id="IPR052348">
    <property type="entry name" value="Metallopeptidase_M50B"/>
</dbReference>
<feature type="domain" description="Peptidase M50" evidence="14">
    <location>
        <begin position="11"/>
        <end position="178"/>
    </location>
</feature>
<sequence length="222" mass="24357">MEFDLPTLLLMIIPLIFAITVHEAAHGYMANLLGDNTAKMQGRLSLSPLKHIDPIGTIVVPMVMLVVSSMAGSMFVFGWAKPVPFDPRNFKNPRKDIALTAFAGPLSNLIQGFIWALVLMIVSSTMHVSNEPSMGLGLLKMAYFGVSINVFLMVLNLMPIPPLDGGRIAMMLLPYNAAKQLEKIEPYGVWILLGLLYLNILPLGLISSYVIKLILSIVGVFF</sequence>
<evidence type="ECO:0000256" key="3">
    <source>
        <dbReference type="ARBA" id="ARBA00007931"/>
    </source>
</evidence>
<keyword evidence="10 13" id="KW-1133">Transmembrane helix</keyword>
<evidence type="ECO:0000256" key="1">
    <source>
        <dbReference type="ARBA" id="ARBA00001947"/>
    </source>
</evidence>
<accession>L8Y1P2</accession>
<dbReference type="Pfam" id="PF02163">
    <property type="entry name" value="Peptidase_M50"/>
    <property type="match status" value="1"/>
</dbReference>
<evidence type="ECO:0000256" key="13">
    <source>
        <dbReference type="SAM" id="Phobius"/>
    </source>
</evidence>
<comment type="subcellular location">
    <subcellularLocation>
        <location evidence="2">Cell membrane</location>
        <topology evidence="2">Multi-pass membrane protein</topology>
    </subcellularLocation>
</comment>
<keyword evidence="12 13" id="KW-0472">Membrane</keyword>
<dbReference type="InterPro" id="IPR044537">
    <property type="entry name" value="Rip2-like"/>
</dbReference>
<reference evidence="15 16" key="1">
    <citation type="journal article" date="2013" name="Genome Announc.">
        <title>Complete Genome Sequence of Wohlfahrtiimonas chitiniclastica Strain SH04, Isolated from Chrysomya megacephala Collected from Pudong International Airport in China.</title>
        <authorList>
            <person name="Cao X.M."/>
            <person name="Chen T."/>
            <person name="Xu L.Z."/>
            <person name="Yao L.S."/>
            <person name="Qi J."/>
            <person name="Zhang X.L."/>
            <person name="Yan Q.L."/>
            <person name="Deng Y.H."/>
            <person name="Guo T.Y."/>
            <person name="Wang J."/>
            <person name="Hu K.X."/>
            <person name="Xu B.L."/>
        </authorList>
    </citation>
    <scope>NUCLEOTIDE SEQUENCE [LARGE SCALE GENOMIC DNA]</scope>
    <source>
        <strain evidence="15 16">SH04</strain>
    </source>
</reference>
<evidence type="ECO:0000313" key="16">
    <source>
        <dbReference type="Proteomes" id="UP000011617"/>
    </source>
</evidence>
<dbReference type="GO" id="GO:0008237">
    <property type="term" value="F:metallopeptidase activity"/>
    <property type="evidence" value="ECO:0007669"/>
    <property type="project" value="UniProtKB-KW"/>
</dbReference>
<comment type="cofactor">
    <cofactor evidence="1">
        <name>Zn(2+)</name>
        <dbReference type="ChEBI" id="CHEBI:29105"/>
    </cofactor>
</comment>